<dbReference type="PROSITE" id="PS01331">
    <property type="entry name" value="THYMIDYLATE_KINASE"/>
    <property type="match status" value="1"/>
</dbReference>
<dbReference type="PANTHER" id="PTHR10344">
    <property type="entry name" value="THYMIDYLATE KINASE"/>
    <property type="match status" value="1"/>
</dbReference>
<dbReference type="Proteomes" id="UP000189810">
    <property type="component" value="Chromosome I"/>
</dbReference>
<dbReference type="PANTHER" id="PTHR10344:SF4">
    <property type="entry name" value="UMP-CMP KINASE 2, MITOCHONDRIAL"/>
    <property type="match status" value="1"/>
</dbReference>
<evidence type="ECO:0000256" key="1">
    <source>
        <dbReference type="ARBA" id="ARBA00009776"/>
    </source>
</evidence>
<evidence type="ECO:0000256" key="11">
    <source>
        <dbReference type="ARBA" id="ARBA00057735"/>
    </source>
</evidence>
<proteinExistence type="inferred from homology"/>
<evidence type="ECO:0000256" key="12">
    <source>
        <dbReference type="HAMAP-Rule" id="MF_00165"/>
    </source>
</evidence>
<dbReference type="Gene3D" id="3.40.50.300">
    <property type="entry name" value="P-loop containing nucleotide triphosphate hydrolases"/>
    <property type="match status" value="1"/>
</dbReference>
<dbReference type="NCBIfam" id="TIGR00041">
    <property type="entry name" value="DTMP_kinase"/>
    <property type="match status" value="1"/>
</dbReference>
<evidence type="ECO:0000313" key="14">
    <source>
        <dbReference type="EMBL" id="SHK39662.1"/>
    </source>
</evidence>
<dbReference type="EMBL" id="LT670846">
    <property type="protein sequence ID" value="SHK39662.1"/>
    <property type="molecule type" value="Genomic_DNA"/>
</dbReference>
<evidence type="ECO:0000259" key="13">
    <source>
        <dbReference type="Pfam" id="PF02223"/>
    </source>
</evidence>
<evidence type="ECO:0000256" key="5">
    <source>
        <dbReference type="ARBA" id="ARBA00022727"/>
    </source>
</evidence>
<dbReference type="GO" id="GO:0005829">
    <property type="term" value="C:cytosol"/>
    <property type="evidence" value="ECO:0007669"/>
    <property type="project" value="TreeGrafter"/>
</dbReference>
<dbReference type="Pfam" id="PF02223">
    <property type="entry name" value="Thymidylate_kin"/>
    <property type="match status" value="1"/>
</dbReference>
<keyword evidence="7 12" id="KW-0418">Kinase</keyword>
<dbReference type="GO" id="GO:0004798">
    <property type="term" value="F:dTMP kinase activity"/>
    <property type="evidence" value="ECO:0007669"/>
    <property type="project" value="UniProtKB-UniRule"/>
</dbReference>
<comment type="catalytic activity">
    <reaction evidence="10 12">
        <text>dTMP + ATP = dTDP + ADP</text>
        <dbReference type="Rhea" id="RHEA:13517"/>
        <dbReference type="ChEBI" id="CHEBI:30616"/>
        <dbReference type="ChEBI" id="CHEBI:58369"/>
        <dbReference type="ChEBI" id="CHEBI:63528"/>
        <dbReference type="ChEBI" id="CHEBI:456216"/>
        <dbReference type="EC" id="2.7.4.9"/>
    </reaction>
</comment>
<feature type="binding site" evidence="12">
    <location>
        <begin position="11"/>
        <end position="18"/>
    </location>
    <ligand>
        <name>ATP</name>
        <dbReference type="ChEBI" id="CHEBI:30616"/>
    </ligand>
</feature>
<dbReference type="InterPro" id="IPR039430">
    <property type="entry name" value="Thymidylate_kin-like_dom"/>
</dbReference>
<evidence type="ECO:0000256" key="2">
    <source>
        <dbReference type="ARBA" id="ARBA00012980"/>
    </source>
</evidence>
<dbReference type="GO" id="GO:0006233">
    <property type="term" value="P:dTDP biosynthetic process"/>
    <property type="evidence" value="ECO:0007669"/>
    <property type="project" value="InterPro"/>
</dbReference>
<dbReference type="GO" id="GO:0006235">
    <property type="term" value="P:dTTP biosynthetic process"/>
    <property type="evidence" value="ECO:0007669"/>
    <property type="project" value="UniProtKB-UniRule"/>
</dbReference>
<keyword evidence="15" id="KW-1185">Reference proteome</keyword>
<dbReference type="InterPro" id="IPR018095">
    <property type="entry name" value="Thymidylate_kin_CS"/>
</dbReference>
<evidence type="ECO:0000313" key="15">
    <source>
        <dbReference type="Proteomes" id="UP000189810"/>
    </source>
</evidence>
<dbReference type="CDD" id="cd01672">
    <property type="entry name" value="TMPK"/>
    <property type="match status" value="1"/>
</dbReference>
<dbReference type="EC" id="2.7.4.9" evidence="2 12"/>
<evidence type="ECO:0000256" key="4">
    <source>
        <dbReference type="ARBA" id="ARBA00022679"/>
    </source>
</evidence>
<dbReference type="HAMAP" id="MF_00165">
    <property type="entry name" value="Thymidylate_kinase"/>
    <property type="match status" value="1"/>
</dbReference>
<dbReference type="AlphaFoldDB" id="A0A1M6S4E3"/>
<dbReference type="RefSeq" id="WP_079654010.1">
    <property type="nucleotide sequence ID" value="NZ_LT670846.1"/>
</dbReference>
<feature type="domain" description="Thymidylate kinase-like" evidence="13">
    <location>
        <begin position="9"/>
        <end position="192"/>
    </location>
</feature>
<dbReference type="InterPro" id="IPR018094">
    <property type="entry name" value="Thymidylate_kinase"/>
</dbReference>
<organism evidence="14 15">
    <name type="scientific">Thermocrinis minervae</name>
    <dbReference type="NCBI Taxonomy" id="381751"/>
    <lineage>
        <taxon>Bacteria</taxon>
        <taxon>Pseudomonadati</taxon>
        <taxon>Aquificota</taxon>
        <taxon>Aquificia</taxon>
        <taxon>Aquificales</taxon>
        <taxon>Aquificaceae</taxon>
        <taxon>Thermocrinis</taxon>
    </lineage>
</organism>
<dbReference type="SUPFAM" id="SSF52540">
    <property type="entry name" value="P-loop containing nucleoside triphosphate hydrolases"/>
    <property type="match status" value="1"/>
</dbReference>
<sequence>MKKGYLISFEGIDGSGKTTLSRMLYEHLLKEGHKVSLYRDPGSTELAENIRKLILENDMDPTTELLLFEAARSSLVWEKILPDLREGKIILLDRFIDSTVVYQGFGKEINLGTVNILNHISTRSIKPDLTIIINIPLEKAVERLKTSKSRFEQDLEYLRKVRDAYFLLPDMYKERRYAFVDGSRELQEVFEEVKNLVLSLIND</sequence>
<evidence type="ECO:0000256" key="10">
    <source>
        <dbReference type="ARBA" id="ARBA00048743"/>
    </source>
</evidence>
<dbReference type="FunFam" id="3.40.50.300:FF:000225">
    <property type="entry name" value="Thymidylate kinase"/>
    <property type="match status" value="1"/>
</dbReference>
<protein>
    <recommendedName>
        <fullName evidence="3 12">Thymidylate kinase</fullName>
        <ecNumber evidence="2 12">2.7.4.9</ecNumber>
    </recommendedName>
    <alternativeName>
        <fullName evidence="9 12">dTMP kinase</fullName>
    </alternativeName>
</protein>
<dbReference type="GO" id="GO:0006227">
    <property type="term" value="P:dUDP biosynthetic process"/>
    <property type="evidence" value="ECO:0007669"/>
    <property type="project" value="TreeGrafter"/>
</dbReference>
<dbReference type="OrthoDB" id="9774907at2"/>
<keyword evidence="8 12" id="KW-0067">ATP-binding</keyword>
<keyword evidence="5 12" id="KW-0545">Nucleotide biosynthesis</keyword>
<accession>A0A1M6S4E3</accession>
<evidence type="ECO:0000256" key="6">
    <source>
        <dbReference type="ARBA" id="ARBA00022741"/>
    </source>
</evidence>
<comment type="function">
    <text evidence="11 12">Phosphorylation of dTMP to form dTDP in both de novo and salvage pathways of dTTP synthesis.</text>
</comment>
<reference evidence="14 15" key="1">
    <citation type="submission" date="2016-11" db="EMBL/GenBank/DDBJ databases">
        <authorList>
            <person name="Jaros S."/>
            <person name="Januszkiewicz K."/>
            <person name="Wedrychowicz H."/>
        </authorList>
    </citation>
    <scope>NUCLEOTIDE SEQUENCE [LARGE SCALE GENOMIC DNA]</scope>
    <source>
        <strain evidence="14 15">DSM 19557</strain>
    </source>
</reference>
<dbReference type="InterPro" id="IPR027417">
    <property type="entry name" value="P-loop_NTPase"/>
</dbReference>
<name>A0A1M6S4E3_9AQUI</name>
<evidence type="ECO:0000256" key="3">
    <source>
        <dbReference type="ARBA" id="ARBA00017144"/>
    </source>
</evidence>
<evidence type="ECO:0000256" key="7">
    <source>
        <dbReference type="ARBA" id="ARBA00022777"/>
    </source>
</evidence>
<keyword evidence="4 12" id="KW-0808">Transferase</keyword>
<comment type="similarity">
    <text evidence="1 12">Belongs to the thymidylate kinase family.</text>
</comment>
<keyword evidence="6 12" id="KW-0547">Nucleotide-binding</keyword>
<dbReference type="GO" id="GO:0005524">
    <property type="term" value="F:ATP binding"/>
    <property type="evidence" value="ECO:0007669"/>
    <property type="project" value="UniProtKB-UniRule"/>
</dbReference>
<dbReference type="STRING" id="381751.SAMN05444391_0877"/>
<gene>
    <name evidence="12" type="primary">tmk</name>
    <name evidence="14" type="ORF">SAMN05444391_0877</name>
</gene>
<evidence type="ECO:0000256" key="9">
    <source>
        <dbReference type="ARBA" id="ARBA00029962"/>
    </source>
</evidence>
<evidence type="ECO:0000256" key="8">
    <source>
        <dbReference type="ARBA" id="ARBA00022840"/>
    </source>
</evidence>